<name>S9SMY2_9RHOB</name>
<organism evidence="2 3">
    <name type="scientific">Rubellimicrobium thermophilum DSM 16684</name>
    <dbReference type="NCBI Taxonomy" id="1123069"/>
    <lineage>
        <taxon>Bacteria</taxon>
        <taxon>Pseudomonadati</taxon>
        <taxon>Pseudomonadota</taxon>
        <taxon>Alphaproteobacteria</taxon>
        <taxon>Rhodobacterales</taxon>
        <taxon>Roseobacteraceae</taxon>
        <taxon>Rubellimicrobium</taxon>
    </lineage>
</organism>
<protein>
    <submittedName>
        <fullName evidence="2">Transposase, IS5 family</fullName>
    </submittedName>
</protein>
<dbReference type="PANTHER" id="PTHR46637">
    <property type="entry name" value="TIS1421-TRANSPOSASE PROTEIN A"/>
    <property type="match status" value="1"/>
</dbReference>
<feature type="domain" description="Insertion element IS402-like" evidence="1">
    <location>
        <begin position="1"/>
        <end position="45"/>
    </location>
</feature>
<dbReference type="Pfam" id="PF13340">
    <property type="entry name" value="DUF4096"/>
    <property type="match status" value="1"/>
</dbReference>
<dbReference type="InterPro" id="IPR025161">
    <property type="entry name" value="IS402-like_dom"/>
</dbReference>
<dbReference type="Proteomes" id="UP000015346">
    <property type="component" value="Unassembled WGS sequence"/>
</dbReference>
<dbReference type="PANTHER" id="PTHR46637:SF1">
    <property type="entry name" value="BLL5188 PROTEIN"/>
    <property type="match status" value="1"/>
</dbReference>
<dbReference type="EMBL" id="AOLV01000002">
    <property type="protein sequence ID" value="EPX87794.1"/>
    <property type="molecule type" value="Genomic_DNA"/>
</dbReference>
<proteinExistence type="predicted"/>
<dbReference type="InterPro" id="IPR052909">
    <property type="entry name" value="Transposase_6_like"/>
</dbReference>
<keyword evidence="3" id="KW-1185">Reference proteome</keyword>
<accession>S9SMY2</accession>
<evidence type="ECO:0000313" key="2">
    <source>
        <dbReference type="EMBL" id="EPX87794.1"/>
    </source>
</evidence>
<gene>
    <name evidence="2" type="ORF">ruthe_00197</name>
</gene>
<evidence type="ECO:0000259" key="1">
    <source>
        <dbReference type="Pfam" id="PF13340"/>
    </source>
</evidence>
<sequence>MLSGILFVLRNGLRWQDAPTVYGPHKTLYNRFVRWSRLGVFARIFRHLAKPGADGDTIMMDSTHLKAHRTAVSLRKGGSARGQLGARRAA</sequence>
<evidence type="ECO:0000313" key="3">
    <source>
        <dbReference type="Proteomes" id="UP000015346"/>
    </source>
</evidence>
<dbReference type="HOGENOM" id="CLU_055261_2_6_5"/>
<comment type="caution">
    <text evidence="2">The sequence shown here is derived from an EMBL/GenBank/DDBJ whole genome shotgun (WGS) entry which is preliminary data.</text>
</comment>
<dbReference type="AlphaFoldDB" id="S9SMY2"/>
<reference evidence="2 3" key="1">
    <citation type="journal article" date="2013" name="Stand. Genomic Sci.">
        <title>Genome sequence of the reddish-pigmented Rubellimicrobium thermophilum type strain (DSM 16684(T)), a member of the Roseobacter clade.</title>
        <authorList>
            <person name="Fiebig A."/>
            <person name="Riedel T."/>
            <person name="Gronow S."/>
            <person name="Petersen J."/>
            <person name="Klenk H.P."/>
            <person name="Goker M."/>
        </authorList>
    </citation>
    <scope>NUCLEOTIDE SEQUENCE [LARGE SCALE GENOMIC DNA]</scope>
    <source>
        <strain evidence="2 3">DSM 16684</strain>
    </source>
</reference>